<dbReference type="Proteomes" id="UP001370490">
    <property type="component" value="Unassembled WGS sequence"/>
</dbReference>
<keyword evidence="2 5" id="KW-0217">Developmental protein</keyword>
<evidence type="ECO:0000256" key="1">
    <source>
        <dbReference type="ARBA" id="ARBA00008956"/>
    </source>
</evidence>
<evidence type="ECO:0000256" key="4">
    <source>
        <dbReference type="ARBA" id="ARBA00023089"/>
    </source>
</evidence>
<dbReference type="GO" id="GO:0030154">
    <property type="term" value="P:cell differentiation"/>
    <property type="evidence" value="ECO:0007669"/>
    <property type="project" value="UniProtKB-KW"/>
</dbReference>
<feature type="compositionally biased region" description="Low complexity" evidence="6">
    <location>
        <begin position="506"/>
        <end position="527"/>
    </location>
</feature>
<feature type="compositionally biased region" description="Low complexity" evidence="6">
    <location>
        <begin position="536"/>
        <end position="549"/>
    </location>
</feature>
<dbReference type="PANTHER" id="PTHR31791:SF10">
    <property type="entry name" value="FRIGIDA-LIKE PROTEIN"/>
    <property type="match status" value="1"/>
</dbReference>
<accession>A0AAN8VHA5</accession>
<evidence type="ECO:0000256" key="2">
    <source>
        <dbReference type="ARBA" id="ARBA00022473"/>
    </source>
</evidence>
<protein>
    <recommendedName>
        <fullName evidence="5">FRIGIDA-like protein</fullName>
    </recommendedName>
</protein>
<comment type="caution">
    <text evidence="7">The sequence shown here is derived from an EMBL/GenBank/DDBJ whole genome shotgun (WGS) entry which is preliminary data.</text>
</comment>
<dbReference type="GO" id="GO:0009908">
    <property type="term" value="P:flower development"/>
    <property type="evidence" value="ECO:0007669"/>
    <property type="project" value="UniProtKB-KW"/>
</dbReference>
<dbReference type="Pfam" id="PF07899">
    <property type="entry name" value="Frigida"/>
    <property type="match status" value="2"/>
</dbReference>
<feature type="compositionally biased region" description="Basic and acidic residues" evidence="6">
    <location>
        <begin position="423"/>
        <end position="438"/>
    </location>
</feature>
<organism evidence="7 8">
    <name type="scientific">Dillenia turbinata</name>
    <dbReference type="NCBI Taxonomy" id="194707"/>
    <lineage>
        <taxon>Eukaryota</taxon>
        <taxon>Viridiplantae</taxon>
        <taxon>Streptophyta</taxon>
        <taxon>Embryophyta</taxon>
        <taxon>Tracheophyta</taxon>
        <taxon>Spermatophyta</taxon>
        <taxon>Magnoliopsida</taxon>
        <taxon>eudicotyledons</taxon>
        <taxon>Gunneridae</taxon>
        <taxon>Pentapetalae</taxon>
        <taxon>Dilleniales</taxon>
        <taxon>Dilleniaceae</taxon>
        <taxon>Dillenia</taxon>
    </lineage>
</organism>
<dbReference type="InterPro" id="IPR012474">
    <property type="entry name" value="Frigida"/>
</dbReference>
<reference evidence="7 8" key="1">
    <citation type="submission" date="2023-12" db="EMBL/GenBank/DDBJ databases">
        <title>A high-quality genome assembly for Dillenia turbinata (Dilleniales).</title>
        <authorList>
            <person name="Chanderbali A."/>
        </authorList>
    </citation>
    <scope>NUCLEOTIDE SEQUENCE [LARGE SCALE GENOMIC DNA]</scope>
    <source>
        <strain evidence="7">LSX21</strain>
        <tissue evidence="7">Leaf</tissue>
    </source>
</reference>
<gene>
    <name evidence="7" type="ORF">RJ641_006008</name>
</gene>
<feature type="region of interest" description="Disordered" evidence="6">
    <location>
        <begin position="505"/>
        <end position="561"/>
    </location>
</feature>
<dbReference type="EMBL" id="JBAMMX010000014">
    <property type="protein sequence ID" value="KAK6927417.1"/>
    <property type="molecule type" value="Genomic_DNA"/>
</dbReference>
<evidence type="ECO:0000256" key="3">
    <source>
        <dbReference type="ARBA" id="ARBA00022782"/>
    </source>
</evidence>
<evidence type="ECO:0000256" key="5">
    <source>
        <dbReference type="RuleBase" id="RU364012"/>
    </source>
</evidence>
<dbReference type="AlphaFoldDB" id="A0AAN8VHA5"/>
<keyword evidence="8" id="KW-1185">Reference proteome</keyword>
<sequence>MATEALPAEVQSFFNKLETRKNLITTCTDFYQTLTNHFTSLQQSLSEKSSSLSSKIESFESKTQETLKTLSDRENSIPEREITESNRVNDLKTEAISLLENEFDQNSGFPEMVKYYCKTMNVSQLIKFLLVKRKDVNTLRGEIVTAMNECVDSVWLIVDAVEDYVLAKEMKVGVADKRWACGVLVQAVFPVEEGRIRVSTSLRERMGNLVEKWKGAMEVGEGGVNGIGASEAIMFLQVVVGFGLKEKFEDEFLRKLILMFPSRREMPKLAVNLVFGDKIGGKLTYYSIWSFINQPLLKCMTEPGDIIDELVKGGKEIDAVYFASESGMTERFQPVALIKSYLKNSRKNANTILNNGKFSSAATEEANALELNSIKAIIKCVEDHKLEADFSLDTLKRRVPQLEKARADRKKSAASSSRPSNKRPHDNRNRGRGRDRGGGRVGGPPPFRPAKAGRFSNVPPSFGQRNLPQPHQPPAGRYSAPYNYPSQSAYEGPGAAYGSGYTGNYAQSPAAPSQQFPPYGSQDVGSAGVRGGGSYSGQQSNYGGYDYNGAAPPAYMPSYPQ</sequence>
<dbReference type="PANTHER" id="PTHR31791">
    <property type="entry name" value="FRIGIDA-LIKE PROTEIN 3-RELATED"/>
    <property type="match status" value="1"/>
</dbReference>
<comment type="similarity">
    <text evidence="1 5">Belongs to the Frigida family.</text>
</comment>
<keyword evidence="3 5" id="KW-0221">Differentiation</keyword>
<evidence type="ECO:0000313" key="8">
    <source>
        <dbReference type="Proteomes" id="UP001370490"/>
    </source>
</evidence>
<evidence type="ECO:0000313" key="7">
    <source>
        <dbReference type="EMBL" id="KAK6927417.1"/>
    </source>
</evidence>
<feature type="region of interest" description="Disordered" evidence="6">
    <location>
        <begin position="401"/>
        <end position="480"/>
    </location>
</feature>
<evidence type="ECO:0000256" key="6">
    <source>
        <dbReference type="SAM" id="MobiDB-lite"/>
    </source>
</evidence>
<name>A0AAN8VHA5_9MAGN</name>
<proteinExistence type="inferred from homology"/>
<keyword evidence="4 5" id="KW-0287">Flowering</keyword>